<keyword evidence="2" id="KW-1185">Reference proteome</keyword>
<comment type="caution">
    <text evidence="1">The sequence shown here is derived from an EMBL/GenBank/DDBJ whole genome shotgun (WGS) entry which is preliminary data.</text>
</comment>
<dbReference type="SFLD" id="SFLDS00033">
    <property type="entry name" value="Radical_SAM_Phosphonate_Metabo"/>
    <property type="match status" value="1"/>
</dbReference>
<proteinExistence type="predicted"/>
<name>A0A2K3UY27_9DEIO</name>
<dbReference type="InterPro" id="IPR010306">
    <property type="entry name" value="PhnJ"/>
</dbReference>
<protein>
    <submittedName>
        <fullName evidence="1">Carbon-phosphorus lyase complex subunit PhnJ</fullName>
    </submittedName>
</protein>
<evidence type="ECO:0000313" key="2">
    <source>
        <dbReference type="Proteomes" id="UP000236379"/>
    </source>
</evidence>
<dbReference type="PIRSF" id="PIRSF011468">
    <property type="entry name" value="PhnJ"/>
    <property type="match status" value="1"/>
</dbReference>
<gene>
    <name evidence="1" type="ORF">CVO96_08620</name>
</gene>
<organism evidence="1 2">
    <name type="scientific">Deinococcus koreensis</name>
    <dbReference type="NCBI Taxonomy" id="2054903"/>
    <lineage>
        <taxon>Bacteria</taxon>
        <taxon>Thermotogati</taxon>
        <taxon>Deinococcota</taxon>
        <taxon>Deinococci</taxon>
        <taxon>Deinococcales</taxon>
        <taxon>Deinococcaceae</taxon>
        <taxon>Deinococcus</taxon>
    </lineage>
</organism>
<dbReference type="GO" id="GO:0016829">
    <property type="term" value="F:lyase activity"/>
    <property type="evidence" value="ECO:0007669"/>
    <property type="project" value="UniProtKB-KW"/>
</dbReference>
<dbReference type="RefSeq" id="WP_103311880.1">
    <property type="nucleotide sequence ID" value="NZ_PPPD01000001.1"/>
</dbReference>
<reference evidence="1 2" key="1">
    <citation type="submission" date="2018-01" db="EMBL/GenBank/DDBJ databases">
        <title>Deinococcus koreensis sp. nov., a radiation-resistant bacterium isolated from river water.</title>
        <authorList>
            <person name="Choi A."/>
        </authorList>
    </citation>
    <scope>NUCLEOTIDE SEQUENCE [LARGE SCALE GENOMIC DNA]</scope>
    <source>
        <strain evidence="1 2">SJW1-2</strain>
    </source>
</reference>
<dbReference type="GO" id="GO:0051539">
    <property type="term" value="F:4 iron, 4 sulfur cluster binding"/>
    <property type="evidence" value="ECO:0007669"/>
    <property type="project" value="InterPro"/>
</dbReference>
<accession>A0A2K3UY27</accession>
<dbReference type="EMBL" id="PPPD01000001">
    <property type="protein sequence ID" value="PNY81437.1"/>
    <property type="molecule type" value="Genomic_DNA"/>
</dbReference>
<dbReference type="Proteomes" id="UP000236379">
    <property type="component" value="Unassembled WGS sequence"/>
</dbReference>
<dbReference type="Pfam" id="PF06007">
    <property type="entry name" value="PhnJ"/>
    <property type="match status" value="1"/>
</dbReference>
<sequence length="330" mass="35865">MTGAVTGTVTGPVTGPVSAPTLAELAHPPQDHTYAFLDESAKRELRRTVLRAIALPGHQVPYASREVPIARGWGTGGLQATLALVGPQDTVKVIDQGADDSVNAANLRRFIARMTGVPTTTDATQATLIQSRHRVPEEVLGAGQVLVLQVPDPEPLRAVESDLSAARQLHADADYGLLWLGLFEQLIRYGWIIQGASYPALVHGRYVISPSPIPRWDVPKLHQAAHLTLLSAGREKRLYAVPPYTDVRPLQFDDVPYRVEDMNGKACVRTGAAHKFLNELPQEGGSSLHELSDAGYGETLLRGREDGQVRPGATYYDDEGGFYHDGYLAR</sequence>
<dbReference type="GO" id="GO:0019700">
    <property type="term" value="P:organic phosphonate catabolic process"/>
    <property type="evidence" value="ECO:0007669"/>
    <property type="project" value="InterPro"/>
</dbReference>
<evidence type="ECO:0000313" key="1">
    <source>
        <dbReference type="EMBL" id="PNY81437.1"/>
    </source>
</evidence>
<dbReference type="OrthoDB" id="9803851at2"/>
<keyword evidence="1" id="KW-0456">Lyase</keyword>
<dbReference type="AlphaFoldDB" id="A0A2K3UY27"/>